<gene>
    <name evidence="3" type="ORF">C8E87_4595</name>
</gene>
<evidence type="ECO:0000259" key="2">
    <source>
        <dbReference type="Pfam" id="PF13360"/>
    </source>
</evidence>
<keyword evidence="4" id="KW-1185">Reference proteome</keyword>
<dbReference type="OrthoDB" id="3343890at2"/>
<dbReference type="AlphaFoldDB" id="A0A4R6K198"/>
<keyword evidence="1" id="KW-0812">Transmembrane</keyword>
<evidence type="ECO:0000313" key="3">
    <source>
        <dbReference type="EMBL" id="TDO40875.1"/>
    </source>
</evidence>
<feature type="domain" description="Pyrrolo-quinoline quinone repeat" evidence="2">
    <location>
        <begin position="201"/>
        <end position="342"/>
    </location>
</feature>
<dbReference type="Gene3D" id="2.130.10.10">
    <property type="entry name" value="YVTN repeat-like/Quinoprotein amine dehydrogenase"/>
    <property type="match status" value="1"/>
</dbReference>
<dbReference type="Pfam" id="PF13360">
    <property type="entry name" value="PQQ_2"/>
    <property type="match status" value="1"/>
</dbReference>
<proteinExistence type="predicted"/>
<dbReference type="Proteomes" id="UP000294901">
    <property type="component" value="Unassembled WGS sequence"/>
</dbReference>
<sequence>MALIELDLTAQPDEPLTPPPAHRYRVPGLMLVAVLLFAAGGAAPVLPVLWRYLGVVPSPAGPEAPFALAGGRVYTVAAAGTNRVITAWNLEGPPRELWTAGFPARVAGLDEISWGGVEAEAAGDVVLFGDGPQATVVDAGTGAPRWSSPVDVSPLPGGRIGVVQKHDFRPGTVYDQASGEPGMLYFSATGEPHTEPPLRTHLSGVDLSDGRVLWTVTAAGSVNVSVPAGDEAVVLLLSSDRLRRIDGASGAVVASRPLPPAGEATPYGGDLVDGLMMVHYGNRGVVSRDVAYDPHTLERRWERPVPPMMLDPANCTGLHCAGGRQALDVLDPATGRARWRAPADVDLAKLGGYVVEIGVESGMPVRLVDPATGVTRVDLTGWWAEVVGEAGPAIVLRRGIDAGGSAFGVVMPDRDRIQPLGVTGGPVGDCTSDARHVVCRTEGGLRIWAYRA</sequence>
<feature type="transmembrane region" description="Helical" evidence="1">
    <location>
        <begin position="29"/>
        <end position="50"/>
    </location>
</feature>
<accession>A0A4R6K198</accession>
<dbReference type="InterPro" id="IPR002372">
    <property type="entry name" value="PQQ_rpt_dom"/>
</dbReference>
<keyword evidence="1" id="KW-1133">Transmembrane helix</keyword>
<name>A0A4R6K198_9ACTN</name>
<dbReference type="EMBL" id="SNWR01000001">
    <property type="protein sequence ID" value="TDO40875.1"/>
    <property type="molecule type" value="Genomic_DNA"/>
</dbReference>
<protein>
    <submittedName>
        <fullName evidence="3">Outer membrane protein assembly factor BamB</fullName>
    </submittedName>
</protein>
<keyword evidence="1" id="KW-0472">Membrane</keyword>
<dbReference type="InterPro" id="IPR015943">
    <property type="entry name" value="WD40/YVTN_repeat-like_dom_sf"/>
</dbReference>
<reference evidence="3 4" key="1">
    <citation type="submission" date="2019-03" db="EMBL/GenBank/DDBJ databases">
        <title>Sequencing the genomes of 1000 actinobacteria strains.</title>
        <authorList>
            <person name="Klenk H.-P."/>
        </authorList>
    </citation>
    <scope>NUCLEOTIDE SEQUENCE [LARGE SCALE GENOMIC DNA]</scope>
    <source>
        <strain evidence="3 4">DSM 43805</strain>
    </source>
</reference>
<organism evidence="3 4">
    <name type="scientific">Paractinoplanes brasiliensis</name>
    <dbReference type="NCBI Taxonomy" id="52695"/>
    <lineage>
        <taxon>Bacteria</taxon>
        <taxon>Bacillati</taxon>
        <taxon>Actinomycetota</taxon>
        <taxon>Actinomycetes</taxon>
        <taxon>Micromonosporales</taxon>
        <taxon>Micromonosporaceae</taxon>
        <taxon>Paractinoplanes</taxon>
    </lineage>
</organism>
<evidence type="ECO:0000313" key="4">
    <source>
        <dbReference type="Proteomes" id="UP000294901"/>
    </source>
</evidence>
<evidence type="ECO:0000256" key="1">
    <source>
        <dbReference type="SAM" id="Phobius"/>
    </source>
</evidence>
<dbReference type="InterPro" id="IPR011047">
    <property type="entry name" value="Quinoprotein_ADH-like_sf"/>
</dbReference>
<dbReference type="SUPFAM" id="SSF50998">
    <property type="entry name" value="Quinoprotein alcohol dehydrogenase-like"/>
    <property type="match status" value="1"/>
</dbReference>
<comment type="caution">
    <text evidence="3">The sequence shown here is derived from an EMBL/GenBank/DDBJ whole genome shotgun (WGS) entry which is preliminary data.</text>
</comment>
<dbReference type="RefSeq" id="WP_133874988.1">
    <property type="nucleotide sequence ID" value="NZ_BOMD01000013.1"/>
</dbReference>